<accession>A0A9P5PJ44</accession>
<reference evidence="1" key="1">
    <citation type="submission" date="2020-11" db="EMBL/GenBank/DDBJ databases">
        <authorList>
            <consortium name="DOE Joint Genome Institute"/>
            <person name="Ahrendt S."/>
            <person name="Riley R."/>
            <person name="Andreopoulos W."/>
            <person name="Labutti K."/>
            <person name="Pangilinan J."/>
            <person name="Ruiz-Duenas F.J."/>
            <person name="Barrasa J.M."/>
            <person name="Sanchez-Garcia M."/>
            <person name="Camarero S."/>
            <person name="Miyauchi S."/>
            <person name="Serrano A."/>
            <person name="Linde D."/>
            <person name="Babiker R."/>
            <person name="Drula E."/>
            <person name="Ayuso-Fernandez I."/>
            <person name="Pacheco R."/>
            <person name="Padilla G."/>
            <person name="Ferreira P."/>
            <person name="Barriuso J."/>
            <person name="Kellner H."/>
            <person name="Castanera R."/>
            <person name="Alfaro M."/>
            <person name="Ramirez L."/>
            <person name="Pisabarro A.G."/>
            <person name="Kuo A."/>
            <person name="Tritt A."/>
            <person name="Lipzen A."/>
            <person name="He G."/>
            <person name="Yan M."/>
            <person name="Ng V."/>
            <person name="Cullen D."/>
            <person name="Martin F."/>
            <person name="Rosso M.-N."/>
            <person name="Henrissat B."/>
            <person name="Hibbett D."/>
            <person name="Martinez A.T."/>
            <person name="Grigoriev I.V."/>
        </authorList>
    </citation>
    <scope>NUCLEOTIDE SEQUENCE</scope>
    <source>
        <strain evidence="1">AH 40177</strain>
    </source>
</reference>
<evidence type="ECO:0000313" key="1">
    <source>
        <dbReference type="EMBL" id="KAF9063567.1"/>
    </source>
</evidence>
<dbReference type="EMBL" id="JADNRY010000143">
    <property type="protein sequence ID" value="KAF9063567.1"/>
    <property type="molecule type" value="Genomic_DNA"/>
</dbReference>
<keyword evidence="2" id="KW-1185">Reference proteome</keyword>
<protein>
    <submittedName>
        <fullName evidence="1">Uncharacterized protein</fullName>
    </submittedName>
</protein>
<name>A0A9P5PJ44_9AGAR</name>
<comment type="caution">
    <text evidence="1">The sequence shown here is derived from an EMBL/GenBank/DDBJ whole genome shotgun (WGS) entry which is preliminary data.</text>
</comment>
<gene>
    <name evidence="1" type="ORF">BDP27DRAFT_1426737</name>
</gene>
<dbReference type="Proteomes" id="UP000772434">
    <property type="component" value="Unassembled WGS sequence"/>
</dbReference>
<evidence type="ECO:0000313" key="2">
    <source>
        <dbReference type="Proteomes" id="UP000772434"/>
    </source>
</evidence>
<proteinExistence type="predicted"/>
<sequence length="154" mass="16865">MPHSCPSLSQKPKTEIPVNQNLSLAAIAAKLTKRTIWIQKWDPDLESSLHTKLRSQSSPSPSNALEVENLINTLLEGLEKPRSSKRLHSTSVEHDSAGSREFWLASVDVSAGDLNRYNQNFPSYDHPHPAANPNVALAALLEVPVGVLGVPEME</sequence>
<organism evidence="1 2">
    <name type="scientific">Rhodocollybia butyracea</name>
    <dbReference type="NCBI Taxonomy" id="206335"/>
    <lineage>
        <taxon>Eukaryota</taxon>
        <taxon>Fungi</taxon>
        <taxon>Dikarya</taxon>
        <taxon>Basidiomycota</taxon>
        <taxon>Agaricomycotina</taxon>
        <taxon>Agaricomycetes</taxon>
        <taxon>Agaricomycetidae</taxon>
        <taxon>Agaricales</taxon>
        <taxon>Marasmiineae</taxon>
        <taxon>Omphalotaceae</taxon>
        <taxon>Rhodocollybia</taxon>
    </lineage>
</organism>
<dbReference type="AlphaFoldDB" id="A0A9P5PJ44"/>